<accession>A0A0C3R6I8</accession>
<evidence type="ECO:0000313" key="5">
    <source>
        <dbReference type="Proteomes" id="UP000031937"/>
    </source>
</evidence>
<evidence type="ECO:0000256" key="2">
    <source>
        <dbReference type="SAM" id="Phobius"/>
    </source>
</evidence>
<dbReference type="RefSeq" id="WP_041503653.1">
    <property type="nucleotide sequence ID" value="NZ_JPIT01000031.1"/>
</dbReference>
<evidence type="ECO:0000256" key="1">
    <source>
        <dbReference type="SAM" id="MobiDB-lite"/>
    </source>
</evidence>
<keyword evidence="6" id="KW-1185">Reference proteome</keyword>
<evidence type="ECO:0000313" key="3">
    <source>
        <dbReference type="EMBL" id="KIO43431.1"/>
    </source>
</evidence>
<dbReference type="Proteomes" id="UP000031937">
    <property type="component" value="Unassembled WGS sequence"/>
</dbReference>
<dbReference type="OrthoDB" id="1099168at2"/>
<name>A0A0C3R6I8_9PORP</name>
<comment type="caution">
    <text evidence="4">The sequence shown here is derived from an EMBL/GenBank/DDBJ whole genome shotgun (WGS) entry which is preliminary data.</text>
</comment>
<protein>
    <submittedName>
        <fullName evidence="4">Uncharacterized protein</fullName>
    </submittedName>
</protein>
<feature type="transmembrane region" description="Helical" evidence="2">
    <location>
        <begin position="6"/>
        <end position="24"/>
    </location>
</feature>
<reference evidence="3 5" key="2">
    <citation type="submission" date="2014-07" db="EMBL/GenBank/DDBJ databases">
        <title>Porphyromonadaceae bacterium OUH 334697 = ATCC BAA-2682 = DSM 28341 draft genome.</title>
        <authorList>
            <person name="Sydenham T.V."/>
            <person name="Hasman H."/>
            <person name="Justesen U.S."/>
        </authorList>
    </citation>
    <scope>NUCLEOTIDE SEQUENCE [LARGE SCALE GENOMIC DNA]</scope>
    <source>
        <strain evidence="3 5">OUH 334697</strain>
    </source>
</reference>
<feature type="region of interest" description="Disordered" evidence="1">
    <location>
        <begin position="27"/>
        <end position="47"/>
    </location>
</feature>
<dbReference type="EMBL" id="JPIT01000031">
    <property type="protein sequence ID" value="KIO43431.1"/>
    <property type="molecule type" value="Genomic_DNA"/>
</dbReference>
<dbReference type="EMBL" id="JPIU01000037">
    <property type="protein sequence ID" value="KIO45610.1"/>
    <property type="molecule type" value="Genomic_DNA"/>
</dbReference>
<evidence type="ECO:0000313" key="4">
    <source>
        <dbReference type="EMBL" id="KIO45610.1"/>
    </source>
</evidence>
<keyword evidence="2" id="KW-1133">Transmembrane helix</keyword>
<gene>
    <name evidence="4" type="ORF">BA92_03860</name>
    <name evidence="3" type="ORF">IE90_09830</name>
</gene>
<evidence type="ECO:0000313" key="6">
    <source>
        <dbReference type="Proteomes" id="UP000031980"/>
    </source>
</evidence>
<sequence length="173" mass="19769">MSDNALDIIVYIALTIGASLLGVLKSSKDKNKKRQPSAPHETVRPEIYVPAEDGTEGDFFDQIFGKRVEVPQQEDEIEKPEVGTEKQIIPDFLKRKETEAIAHFGKSDEERMEILKSDQRARKDMRDKRFAALFRLHENDMQESDTSESNSGNTIRFDLPEAVIASEILNRKY</sequence>
<keyword evidence="2" id="KW-0472">Membrane</keyword>
<dbReference type="AlphaFoldDB" id="A0A0C3R6I8"/>
<reference evidence="4 6" key="1">
    <citation type="submission" date="2014-07" db="EMBL/GenBank/DDBJ databases">
        <title>Porphyromonadaceae bacterium OUH 308042 = ATCC BAA-2681 = DSM 28342 draft genome.</title>
        <authorList>
            <person name="Sydenham T.V."/>
            <person name="Hasman H."/>
            <person name="Justensen U.S."/>
        </authorList>
    </citation>
    <scope>NUCLEOTIDE SEQUENCE [LARGE SCALE GENOMIC DNA]</scope>
    <source>
        <strain evidence="4 6">OUH 308042</strain>
    </source>
</reference>
<keyword evidence="2" id="KW-0812">Transmembrane</keyword>
<organism evidence="4 6">
    <name type="scientific">Sanguibacteroides justesenii</name>
    <dbReference type="NCBI Taxonomy" id="1547597"/>
    <lineage>
        <taxon>Bacteria</taxon>
        <taxon>Pseudomonadati</taxon>
        <taxon>Bacteroidota</taxon>
        <taxon>Bacteroidia</taxon>
        <taxon>Bacteroidales</taxon>
        <taxon>Porphyromonadaceae</taxon>
        <taxon>Sanguibacteroides</taxon>
    </lineage>
</organism>
<dbReference type="Proteomes" id="UP000031980">
    <property type="component" value="Unassembled WGS sequence"/>
</dbReference>
<proteinExistence type="predicted"/>